<dbReference type="Proteomes" id="UP000681356">
    <property type="component" value="Unassembled WGS sequence"/>
</dbReference>
<dbReference type="PANTHER" id="PTHR12526">
    <property type="entry name" value="GLYCOSYLTRANSFERASE"/>
    <property type="match status" value="1"/>
</dbReference>
<name>A0A8J7WCA8_9RHOB</name>
<gene>
    <name evidence="1" type="ORF">KB874_12530</name>
</gene>
<dbReference type="PANTHER" id="PTHR12526:SF636">
    <property type="entry name" value="BLL3647 PROTEIN"/>
    <property type="match status" value="1"/>
</dbReference>
<comment type="caution">
    <text evidence="1">The sequence shown here is derived from an EMBL/GenBank/DDBJ whole genome shotgun (WGS) entry which is preliminary data.</text>
</comment>
<evidence type="ECO:0000313" key="2">
    <source>
        <dbReference type="Proteomes" id="UP000681356"/>
    </source>
</evidence>
<dbReference type="AlphaFoldDB" id="A0A8J7WCA8"/>
<dbReference type="CDD" id="cd03801">
    <property type="entry name" value="GT4_PimA-like"/>
    <property type="match status" value="1"/>
</dbReference>
<dbReference type="RefSeq" id="WP_212536874.1">
    <property type="nucleotide sequence ID" value="NZ_JAGTUU010000004.1"/>
</dbReference>
<dbReference type="Pfam" id="PF13692">
    <property type="entry name" value="Glyco_trans_1_4"/>
    <property type="match status" value="1"/>
</dbReference>
<proteinExistence type="predicted"/>
<organism evidence="1 2">
    <name type="scientific">Thetidibacter halocola</name>
    <dbReference type="NCBI Taxonomy" id="2827239"/>
    <lineage>
        <taxon>Bacteria</taxon>
        <taxon>Pseudomonadati</taxon>
        <taxon>Pseudomonadota</taxon>
        <taxon>Alphaproteobacteria</taxon>
        <taxon>Rhodobacterales</taxon>
        <taxon>Roseobacteraceae</taxon>
        <taxon>Thetidibacter</taxon>
    </lineage>
</organism>
<dbReference type="Gene3D" id="3.40.50.2000">
    <property type="entry name" value="Glycogen Phosphorylase B"/>
    <property type="match status" value="2"/>
</dbReference>
<dbReference type="EMBL" id="JAGTUU010000004">
    <property type="protein sequence ID" value="MBS0124925.1"/>
    <property type="molecule type" value="Genomic_DNA"/>
</dbReference>
<dbReference type="GO" id="GO:0016757">
    <property type="term" value="F:glycosyltransferase activity"/>
    <property type="evidence" value="ECO:0007669"/>
    <property type="project" value="TreeGrafter"/>
</dbReference>
<keyword evidence="2" id="KW-1185">Reference proteome</keyword>
<accession>A0A8J7WCA8</accession>
<dbReference type="SUPFAM" id="SSF53756">
    <property type="entry name" value="UDP-Glycosyltransferase/glycogen phosphorylase"/>
    <property type="match status" value="1"/>
</dbReference>
<reference evidence="1" key="1">
    <citation type="submission" date="2021-04" db="EMBL/GenBank/DDBJ databases">
        <authorList>
            <person name="Yoon J."/>
        </authorList>
    </citation>
    <scope>NUCLEOTIDE SEQUENCE</scope>
    <source>
        <strain evidence="1">KMU-90</strain>
    </source>
</reference>
<sequence>MKILISAYSCETGRGSEGEIGWRMVNALAKRHEVRVITRANLRPVHEATFAEVPRPAGLTFEYFDLPWIFRFYKKGKRFFLVYYYLWQIGVGLRARRLLRREPADVLHHLIGGMDWMPAGLALCPGPFVWGPVGSEDTHPVILRHLSLKSRLKDGLRVAMRGLLRTVEPFTRLTAARADIILSHTPETMPRRLAARLRPFTQTGIADLPGLARPKTDLARGPRLRLVYAGELKDWKGARMALDASLAFLETGADADLVVIGDGPLRADMEAVARAHPQGARVTFLGKVPMERLIDELHAGDLFLYPSFHHGLATIVLQAMLTGLPVVCIAGDATGRAVGQEAGVTVPLSEDEAPAEGLARAIGELAADEDRRQALAASARRIALERHSYDALSRQVEQVYRDALSGTSAAGKPREVP</sequence>
<protein>
    <submittedName>
        <fullName evidence="1">Glycosyltransferase family 4 protein</fullName>
    </submittedName>
</protein>
<evidence type="ECO:0000313" key="1">
    <source>
        <dbReference type="EMBL" id="MBS0124925.1"/>
    </source>
</evidence>